<dbReference type="OrthoDB" id="524326at2759"/>
<dbReference type="Proteomes" id="UP000266841">
    <property type="component" value="Unassembled WGS sequence"/>
</dbReference>
<protein>
    <submittedName>
        <fullName evidence="1">Uncharacterized protein</fullName>
    </submittedName>
</protein>
<dbReference type="EMBL" id="AGNL01034128">
    <property type="protein sequence ID" value="EJK55392.1"/>
    <property type="molecule type" value="Genomic_DNA"/>
</dbReference>
<evidence type="ECO:0000313" key="2">
    <source>
        <dbReference type="Proteomes" id="UP000266841"/>
    </source>
</evidence>
<name>K0S9F5_THAOC</name>
<proteinExistence type="predicted"/>
<gene>
    <name evidence="1" type="ORF">THAOC_24880</name>
</gene>
<sequence>DGHNVETVDGLVLPTITALAETARHLSPGGTLSSEDVHRIRQASARTAAVTRKSKMLESVAEVWSTLVADSLIASPVE</sequence>
<reference evidence="1 2" key="1">
    <citation type="journal article" date="2012" name="Genome Biol.">
        <title>Genome and low-iron response of an oceanic diatom adapted to chronic iron limitation.</title>
        <authorList>
            <person name="Lommer M."/>
            <person name="Specht M."/>
            <person name="Roy A.S."/>
            <person name="Kraemer L."/>
            <person name="Andreson R."/>
            <person name="Gutowska M.A."/>
            <person name="Wolf J."/>
            <person name="Bergner S.V."/>
            <person name="Schilhabel M.B."/>
            <person name="Klostermeier U.C."/>
            <person name="Beiko R.G."/>
            <person name="Rosenstiel P."/>
            <person name="Hippler M."/>
            <person name="Laroche J."/>
        </authorList>
    </citation>
    <scope>NUCLEOTIDE SEQUENCE [LARGE SCALE GENOMIC DNA]</scope>
    <source>
        <strain evidence="1 2">CCMP1005</strain>
    </source>
</reference>
<accession>K0S9F5</accession>
<keyword evidence="2" id="KW-1185">Reference proteome</keyword>
<evidence type="ECO:0000313" key="1">
    <source>
        <dbReference type="EMBL" id="EJK55392.1"/>
    </source>
</evidence>
<feature type="non-terminal residue" evidence="1">
    <location>
        <position position="1"/>
    </location>
</feature>
<organism evidence="1 2">
    <name type="scientific">Thalassiosira oceanica</name>
    <name type="common">Marine diatom</name>
    <dbReference type="NCBI Taxonomy" id="159749"/>
    <lineage>
        <taxon>Eukaryota</taxon>
        <taxon>Sar</taxon>
        <taxon>Stramenopiles</taxon>
        <taxon>Ochrophyta</taxon>
        <taxon>Bacillariophyta</taxon>
        <taxon>Coscinodiscophyceae</taxon>
        <taxon>Thalassiosirophycidae</taxon>
        <taxon>Thalassiosirales</taxon>
        <taxon>Thalassiosiraceae</taxon>
        <taxon>Thalassiosira</taxon>
    </lineage>
</organism>
<comment type="caution">
    <text evidence="1">The sequence shown here is derived from an EMBL/GenBank/DDBJ whole genome shotgun (WGS) entry which is preliminary data.</text>
</comment>
<dbReference type="AlphaFoldDB" id="K0S9F5"/>